<comment type="subcellular location">
    <subcellularLocation>
        <location evidence="1">Nucleus</location>
    </subcellularLocation>
</comment>
<evidence type="ECO:0000256" key="1">
    <source>
        <dbReference type="ARBA" id="ARBA00004123"/>
    </source>
</evidence>
<keyword evidence="2" id="KW-0805">Transcription regulation</keyword>
<dbReference type="AlphaFoldDB" id="A0AAR5QGE9"/>
<reference evidence="8" key="1">
    <citation type="journal article" date="2013" name="Genome Biol.">
        <title>Draft genome of the mountain pine beetle, Dendroctonus ponderosae Hopkins, a major forest pest.</title>
        <authorList>
            <person name="Keeling C.I."/>
            <person name="Yuen M.M."/>
            <person name="Liao N.Y."/>
            <person name="Docking T.R."/>
            <person name="Chan S.K."/>
            <person name="Taylor G.A."/>
            <person name="Palmquist D.L."/>
            <person name="Jackman S.D."/>
            <person name="Nguyen A."/>
            <person name="Li M."/>
            <person name="Henderson H."/>
            <person name="Janes J.K."/>
            <person name="Zhao Y."/>
            <person name="Pandoh P."/>
            <person name="Moore R."/>
            <person name="Sperling F.A."/>
            <person name="Huber D.P."/>
            <person name="Birol I."/>
            <person name="Jones S.J."/>
            <person name="Bohlmann J."/>
        </authorList>
    </citation>
    <scope>NUCLEOTIDE SEQUENCE</scope>
</reference>
<dbReference type="GO" id="GO:0005634">
    <property type="term" value="C:nucleus"/>
    <property type="evidence" value="ECO:0007669"/>
    <property type="project" value="UniProtKB-SubCell"/>
</dbReference>
<proteinExistence type="predicted"/>
<keyword evidence="8" id="KW-1185">Reference proteome</keyword>
<reference evidence="7" key="2">
    <citation type="submission" date="2024-08" db="UniProtKB">
        <authorList>
            <consortium name="EnsemblMetazoa"/>
        </authorList>
    </citation>
    <scope>IDENTIFICATION</scope>
</reference>
<dbReference type="InterPro" id="IPR026780">
    <property type="entry name" value="PNRC1/2"/>
</dbReference>
<evidence type="ECO:0008006" key="9">
    <source>
        <dbReference type="Google" id="ProtNLM"/>
    </source>
</evidence>
<dbReference type="Pfam" id="PF15365">
    <property type="entry name" value="PNRC"/>
    <property type="match status" value="1"/>
</dbReference>
<evidence type="ECO:0000256" key="6">
    <source>
        <dbReference type="SAM" id="MobiDB-lite"/>
    </source>
</evidence>
<organism evidence="7 8">
    <name type="scientific">Dendroctonus ponderosae</name>
    <name type="common">Mountain pine beetle</name>
    <dbReference type="NCBI Taxonomy" id="77166"/>
    <lineage>
        <taxon>Eukaryota</taxon>
        <taxon>Metazoa</taxon>
        <taxon>Ecdysozoa</taxon>
        <taxon>Arthropoda</taxon>
        <taxon>Hexapoda</taxon>
        <taxon>Insecta</taxon>
        <taxon>Pterygota</taxon>
        <taxon>Neoptera</taxon>
        <taxon>Endopterygota</taxon>
        <taxon>Coleoptera</taxon>
        <taxon>Polyphaga</taxon>
        <taxon>Cucujiformia</taxon>
        <taxon>Curculionidae</taxon>
        <taxon>Scolytinae</taxon>
        <taxon>Dendroctonus</taxon>
    </lineage>
</organism>
<protein>
    <recommendedName>
        <fullName evidence="9">Proline-rich nuclear receptor coactivator 2</fullName>
    </recommendedName>
</protein>
<name>A0AAR5QGE9_DENPD</name>
<evidence type="ECO:0000313" key="8">
    <source>
        <dbReference type="Proteomes" id="UP000019118"/>
    </source>
</evidence>
<keyword evidence="4" id="KW-0804">Transcription</keyword>
<keyword evidence="5" id="KW-0539">Nucleus</keyword>
<keyword evidence="3" id="KW-0010">Activator</keyword>
<evidence type="ECO:0000256" key="4">
    <source>
        <dbReference type="ARBA" id="ARBA00023163"/>
    </source>
</evidence>
<dbReference type="InterPro" id="IPR028322">
    <property type="entry name" value="PNRC-like_rgn"/>
</dbReference>
<feature type="region of interest" description="Disordered" evidence="6">
    <location>
        <begin position="1"/>
        <end position="65"/>
    </location>
</feature>
<dbReference type="GO" id="GO:0016071">
    <property type="term" value="P:mRNA metabolic process"/>
    <property type="evidence" value="ECO:0007669"/>
    <property type="project" value="UniProtKB-ARBA"/>
</dbReference>
<evidence type="ECO:0000256" key="5">
    <source>
        <dbReference type="ARBA" id="ARBA00023242"/>
    </source>
</evidence>
<dbReference type="Proteomes" id="UP000019118">
    <property type="component" value="Unassembled WGS sequence"/>
</dbReference>
<evidence type="ECO:0000256" key="3">
    <source>
        <dbReference type="ARBA" id="ARBA00023159"/>
    </source>
</evidence>
<accession>A0AAR5QGE9</accession>
<sequence>MAMTKRTVVDGKIVCHHNKADKAQRSPNSGCSPSRSKLGVFPPKPSSIKGSPPRSPVPESSPRSSPGLVAGYYAGCKFTEPPSASALPLPPQHWMGSGQSVILQIRAISNHTHTSMKHLDFTQQLKLLLKVHA</sequence>
<feature type="compositionally biased region" description="Polar residues" evidence="6">
    <location>
        <begin position="25"/>
        <end position="35"/>
    </location>
</feature>
<feature type="compositionally biased region" description="Low complexity" evidence="6">
    <location>
        <begin position="46"/>
        <end position="65"/>
    </location>
</feature>
<dbReference type="PANTHER" id="PTHR15405">
    <property type="entry name" value="PROLINE-RICH NUCLEAR RECEPTOR COACTIVATOR"/>
    <property type="match status" value="1"/>
</dbReference>
<dbReference type="EnsemblMetazoa" id="XM_019916736.1">
    <property type="protein sequence ID" value="XP_019772295.1"/>
    <property type="gene ID" value="LOC109545893"/>
</dbReference>
<evidence type="ECO:0000313" key="7">
    <source>
        <dbReference type="EnsemblMetazoa" id="XP_019772295.1"/>
    </source>
</evidence>
<evidence type="ECO:0000256" key="2">
    <source>
        <dbReference type="ARBA" id="ARBA00023015"/>
    </source>
</evidence>